<keyword evidence="1" id="KW-0812">Transmembrane</keyword>
<dbReference type="AlphaFoldDB" id="A0AAN7HCR0"/>
<dbReference type="Proteomes" id="UP001303760">
    <property type="component" value="Unassembled WGS sequence"/>
</dbReference>
<feature type="transmembrane region" description="Helical" evidence="1">
    <location>
        <begin position="41"/>
        <end position="68"/>
    </location>
</feature>
<proteinExistence type="predicted"/>
<evidence type="ECO:0000256" key="1">
    <source>
        <dbReference type="SAM" id="Phobius"/>
    </source>
</evidence>
<evidence type="ECO:0000313" key="3">
    <source>
        <dbReference type="Proteomes" id="UP001303760"/>
    </source>
</evidence>
<gene>
    <name evidence="2" type="ORF">C8A03DRAFT_35991</name>
</gene>
<accession>A0AAN7HCR0</accession>
<keyword evidence="1" id="KW-0472">Membrane</keyword>
<keyword evidence="3" id="KW-1185">Reference proteome</keyword>
<organism evidence="2 3">
    <name type="scientific">Achaetomium macrosporum</name>
    <dbReference type="NCBI Taxonomy" id="79813"/>
    <lineage>
        <taxon>Eukaryota</taxon>
        <taxon>Fungi</taxon>
        <taxon>Dikarya</taxon>
        <taxon>Ascomycota</taxon>
        <taxon>Pezizomycotina</taxon>
        <taxon>Sordariomycetes</taxon>
        <taxon>Sordariomycetidae</taxon>
        <taxon>Sordariales</taxon>
        <taxon>Chaetomiaceae</taxon>
        <taxon>Achaetomium</taxon>
    </lineage>
</organism>
<dbReference type="EMBL" id="MU860212">
    <property type="protein sequence ID" value="KAK4236134.1"/>
    <property type="molecule type" value="Genomic_DNA"/>
</dbReference>
<reference evidence="2" key="1">
    <citation type="journal article" date="2023" name="Mol. Phylogenet. Evol.">
        <title>Genome-scale phylogeny and comparative genomics of the fungal order Sordariales.</title>
        <authorList>
            <person name="Hensen N."/>
            <person name="Bonometti L."/>
            <person name="Westerberg I."/>
            <person name="Brannstrom I.O."/>
            <person name="Guillou S."/>
            <person name="Cros-Aarteil S."/>
            <person name="Calhoun S."/>
            <person name="Haridas S."/>
            <person name="Kuo A."/>
            <person name="Mondo S."/>
            <person name="Pangilinan J."/>
            <person name="Riley R."/>
            <person name="LaButti K."/>
            <person name="Andreopoulos B."/>
            <person name="Lipzen A."/>
            <person name="Chen C."/>
            <person name="Yan M."/>
            <person name="Daum C."/>
            <person name="Ng V."/>
            <person name="Clum A."/>
            <person name="Steindorff A."/>
            <person name="Ohm R.A."/>
            <person name="Martin F."/>
            <person name="Silar P."/>
            <person name="Natvig D.O."/>
            <person name="Lalanne C."/>
            <person name="Gautier V."/>
            <person name="Ament-Velasquez S.L."/>
            <person name="Kruys A."/>
            <person name="Hutchinson M.I."/>
            <person name="Powell A.J."/>
            <person name="Barry K."/>
            <person name="Miller A.N."/>
            <person name="Grigoriev I.V."/>
            <person name="Debuchy R."/>
            <person name="Gladieux P."/>
            <person name="Hiltunen Thoren M."/>
            <person name="Johannesson H."/>
        </authorList>
    </citation>
    <scope>NUCLEOTIDE SEQUENCE</scope>
    <source>
        <strain evidence="2">CBS 532.94</strain>
    </source>
</reference>
<protein>
    <submittedName>
        <fullName evidence="2">Uncharacterized protein</fullName>
    </submittedName>
</protein>
<name>A0AAN7HCR0_9PEZI</name>
<comment type="caution">
    <text evidence="2">The sequence shown here is derived from an EMBL/GenBank/DDBJ whole genome shotgun (WGS) entry which is preliminary data.</text>
</comment>
<keyword evidence="1" id="KW-1133">Transmembrane helix</keyword>
<sequence>MDQKVMEWGWDNEPRLLDLVVARGFAVSVDPTLVGVTVEHMIAALSGLQLLLSVLAAVLAIAALGALARWADYGWSKSFLQNIVHATLYRGTAESKSFCMKVTPLVDMVVHEEDSLIVVEGRPVCLLEPAVTPVVPVHDVHHEFFHGGPPKEAMATVAH</sequence>
<evidence type="ECO:0000313" key="2">
    <source>
        <dbReference type="EMBL" id="KAK4236134.1"/>
    </source>
</evidence>
<reference evidence="2" key="2">
    <citation type="submission" date="2023-05" db="EMBL/GenBank/DDBJ databases">
        <authorList>
            <consortium name="Lawrence Berkeley National Laboratory"/>
            <person name="Steindorff A."/>
            <person name="Hensen N."/>
            <person name="Bonometti L."/>
            <person name="Westerberg I."/>
            <person name="Brannstrom I.O."/>
            <person name="Guillou S."/>
            <person name="Cros-Aarteil S."/>
            <person name="Calhoun S."/>
            <person name="Haridas S."/>
            <person name="Kuo A."/>
            <person name="Mondo S."/>
            <person name="Pangilinan J."/>
            <person name="Riley R."/>
            <person name="Labutti K."/>
            <person name="Andreopoulos B."/>
            <person name="Lipzen A."/>
            <person name="Chen C."/>
            <person name="Yanf M."/>
            <person name="Daum C."/>
            <person name="Ng V."/>
            <person name="Clum A."/>
            <person name="Ohm R."/>
            <person name="Martin F."/>
            <person name="Silar P."/>
            <person name="Natvig D."/>
            <person name="Lalanne C."/>
            <person name="Gautier V."/>
            <person name="Ament-Velasquez S.L."/>
            <person name="Kruys A."/>
            <person name="Hutchinson M.I."/>
            <person name="Powell A.J."/>
            <person name="Barry K."/>
            <person name="Miller A.N."/>
            <person name="Grigoriev I.V."/>
            <person name="Debuchy R."/>
            <person name="Gladieux P."/>
            <person name="Thoren M.H."/>
            <person name="Johannesson H."/>
        </authorList>
    </citation>
    <scope>NUCLEOTIDE SEQUENCE</scope>
    <source>
        <strain evidence="2">CBS 532.94</strain>
    </source>
</reference>